<protein>
    <submittedName>
        <fullName evidence="2">DUF4270 domain-containing protein</fullName>
    </submittedName>
</protein>
<proteinExistence type="predicted"/>
<dbReference type="Proteomes" id="UP001205531">
    <property type="component" value="Unassembled WGS sequence"/>
</dbReference>
<accession>A0AAW5IGY8</accession>
<comment type="caution">
    <text evidence="2">The sequence shown here is derived from an EMBL/GenBank/DDBJ whole genome shotgun (WGS) entry which is preliminary data.</text>
</comment>
<dbReference type="InterPro" id="IPR025366">
    <property type="entry name" value="DUF4270"/>
</dbReference>
<dbReference type="Pfam" id="PF14092">
    <property type="entry name" value="DUF4270"/>
    <property type="match status" value="1"/>
</dbReference>
<feature type="signal peptide" evidence="1">
    <location>
        <begin position="1"/>
        <end position="18"/>
    </location>
</feature>
<gene>
    <name evidence="2" type="ORF">NNC64_05980</name>
</gene>
<dbReference type="PROSITE" id="PS51257">
    <property type="entry name" value="PROKAR_LIPOPROTEIN"/>
    <property type="match status" value="1"/>
</dbReference>
<dbReference type="AlphaFoldDB" id="A0AAW5IGY8"/>
<feature type="chain" id="PRO_5043890718" evidence="1">
    <location>
        <begin position="19"/>
        <end position="489"/>
    </location>
</feature>
<reference evidence="2" key="1">
    <citation type="submission" date="2022-07" db="EMBL/GenBank/DDBJ databases">
        <title>Prevotella copri.</title>
        <authorList>
            <person name="Yang C."/>
        </authorList>
    </citation>
    <scope>NUCLEOTIDE SEQUENCE</scope>
    <source>
        <strain evidence="2">HF2107</strain>
    </source>
</reference>
<keyword evidence="1" id="KW-0732">Signal</keyword>
<name>A0AAW5IGY8_9BACT</name>
<dbReference type="EMBL" id="JANDWZ010000009">
    <property type="protein sequence ID" value="MCP9564118.1"/>
    <property type="molecule type" value="Genomic_DNA"/>
</dbReference>
<evidence type="ECO:0000313" key="3">
    <source>
        <dbReference type="Proteomes" id="UP001205531"/>
    </source>
</evidence>
<evidence type="ECO:0000313" key="2">
    <source>
        <dbReference type="EMBL" id="MCP9564118.1"/>
    </source>
</evidence>
<organism evidence="2 3">
    <name type="scientific">Segatella copri</name>
    <dbReference type="NCBI Taxonomy" id="165179"/>
    <lineage>
        <taxon>Bacteria</taxon>
        <taxon>Pseudomonadati</taxon>
        <taxon>Bacteroidota</taxon>
        <taxon>Bacteroidia</taxon>
        <taxon>Bacteroidales</taxon>
        <taxon>Prevotellaceae</taxon>
        <taxon>Segatella</taxon>
    </lineage>
</organism>
<sequence>MKILRLFTALFIAAMTIAACDDTTDNIGSSITNDVDNISIKDQVFNVTSRSIVSGPVLSRNNTGMIGNVKDPETGTYVAGDYMTQFGVLSSFSLDTLEYIRNAHDGRIEADSCYLLVSYRTTYGDTLAPMKATAYEMSKPMSEDQEYYSDYDAFKDNWVSENNYKSSTTYNLNSTTMAFKIYLNKQYKAKDGKTYKNYGSYVMNTFVEHPEYFKTNWDFLNKVCPGFYIKNAGGIGNVANIWNTELQFYYKIQKTVKNSAGNDSIVTGLAFNRFDGTEEVLQLNKITNDTKTLANLASDESCTYLKSPAGIFTEVTLPVEDIMKGHEKDTLNTATISFPRMNNVDNNNDYQFSVPSTILMVQKDSLDAFFEKNKLTDNRTSYTASYNKNSTGVKNAYTFYNISNLVTAMYRNKDKSENWNKVVLVPVTLTTSTQNNATVITKINHDMQLTSTRLIKATDDPDKDYTTKDGKRVATGPVQIKVIYSKFKE</sequence>
<evidence type="ECO:0000256" key="1">
    <source>
        <dbReference type="SAM" id="SignalP"/>
    </source>
</evidence>